<reference evidence="1" key="1">
    <citation type="journal article" date="2014" name="Nat. Commun.">
        <title>The tobacco genome sequence and its comparison with those of tomato and potato.</title>
        <authorList>
            <person name="Sierro N."/>
            <person name="Battey J.N."/>
            <person name="Ouadi S."/>
            <person name="Bakaher N."/>
            <person name="Bovet L."/>
            <person name="Willig A."/>
            <person name="Goepfert S."/>
            <person name="Peitsch M.C."/>
            <person name="Ivanov N.V."/>
        </authorList>
    </citation>
    <scope>NUCLEOTIDE SEQUENCE [LARGE SCALE GENOMIC DNA]</scope>
</reference>
<dbReference type="Proteomes" id="UP000790787">
    <property type="component" value="Chromosome 6"/>
</dbReference>
<organism evidence="1 2">
    <name type="scientific">Nicotiana tabacum</name>
    <name type="common">Common tobacco</name>
    <dbReference type="NCBI Taxonomy" id="4097"/>
    <lineage>
        <taxon>Eukaryota</taxon>
        <taxon>Viridiplantae</taxon>
        <taxon>Streptophyta</taxon>
        <taxon>Embryophyta</taxon>
        <taxon>Tracheophyta</taxon>
        <taxon>Spermatophyta</taxon>
        <taxon>Magnoliopsida</taxon>
        <taxon>eudicotyledons</taxon>
        <taxon>Gunneridae</taxon>
        <taxon>Pentapetalae</taxon>
        <taxon>asterids</taxon>
        <taxon>lamiids</taxon>
        <taxon>Solanales</taxon>
        <taxon>Solanaceae</taxon>
        <taxon>Nicotianoideae</taxon>
        <taxon>Nicotianeae</taxon>
        <taxon>Nicotiana</taxon>
    </lineage>
</organism>
<reference evidence="2" key="2">
    <citation type="submission" date="2025-08" db="UniProtKB">
        <authorList>
            <consortium name="RefSeq"/>
        </authorList>
    </citation>
    <scope>IDENTIFICATION</scope>
    <source>
        <tissue evidence="2">Leaf</tissue>
    </source>
</reference>
<evidence type="ECO:0000313" key="1">
    <source>
        <dbReference type="Proteomes" id="UP000790787"/>
    </source>
</evidence>
<proteinExistence type="predicted"/>
<dbReference type="RefSeq" id="XP_075111508.1">
    <property type="nucleotide sequence ID" value="XM_075255407.1"/>
</dbReference>
<keyword evidence="1" id="KW-1185">Reference proteome</keyword>
<name>A0AC58UPT2_TOBAC</name>
<evidence type="ECO:0000313" key="2">
    <source>
        <dbReference type="RefSeq" id="XP_075111508.1"/>
    </source>
</evidence>
<sequence>MGENQEAKGATETNEEGHQRINNQKPKQEWKIVRKLDPKVDRIDRQRRFKEQLEIEEELAPKQQDDGNQWQIASGRSASKKQMGAKGGEEVNIGNAFKILVDTAQKMMLFSEEQEMRSRRSKKVYGKHNIQDRKSMWNELKGIMNGVKWTSVLTGDFNSIMSIEDRVQGNPVQDVEVRDFKIFVEEAGLSEMRTIRRYYTWTNNTVHSRIDRILVNVEWIQKWPQMERIIKPEFSVHCPLMKTMAEDIVQKFEEIVKHCWRKEHRGNKMQKVWYKLKAMKGELKKLNNQEYMSVGDKIKEAKNKLTQLQQSMQSPKNSSAVIDEEKMTKMELAKWMEVEESILKQKARVKWLKEGDSNTSYFHACVKTNRYSSICFTSSESRYNKEWEYAEQGTTIADNKASHKGRSTDSFEGIDLCKAINCTTITLIPKVKNPTNIKEFRPISCCTVLYKIISKILTARLQEVMPELIDKCQTAFVPRRMIVDNIIMSHELVKGYGRKNISPRCMLKIDMQKAYDSVEWIYIEQMMKLLGFPKKFVRWIMKCISTVHYTIIINEQPAKPFEARRGLRQGDPLSPVLFVMAMEYLSRLLKNLKGNKEFKYHPNCAKVNLVHLGFADDLLLFCRGDIQSVKEMHQQFKTFSEASGLTANQNKRCIYFGGVDLVNQGKIMDILGYNKGELPFRYLGVPLSTKKLSIIQCEPLIDRMLNKIQCWTTKFLAYVGRVVLIKSVLAAIQNFWAQIFILPKKIVQFIETICRRFLWSGNTEPTRKALIVWEKLCCPRVTGGLNFTNVELWNKVSICKLLWNICK</sequence>
<protein>
    <submittedName>
        <fullName evidence="2">Uncharacterized protein LOC142181830</fullName>
    </submittedName>
</protein>
<gene>
    <name evidence="2" type="primary">LOC142181830</name>
</gene>
<accession>A0AC58UPT2</accession>